<comment type="similarity">
    <text evidence="2">Belongs to the EamA transporter family.</text>
</comment>
<dbReference type="EMBL" id="JBIACJ010000005">
    <property type="protein sequence ID" value="MFE8697021.1"/>
    <property type="molecule type" value="Genomic_DNA"/>
</dbReference>
<keyword evidence="5 8" id="KW-0812">Transmembrane</keyword>
<name>A0ABW6JYU0_9BACI</name>
<feature type="transmembrane region" description="Helical" evidence="8">
    <location>
        <begin position="108"/>
        <end position="125"/>
    </location>
</feature>
<feature type="transmembrane region" description="Helical" evidence="8">
    <location>
        <begin position="39"/>
        <end position="56"/>
    </location>
</feature>
<evidence type="ECO:0000256" key="8">
    <source>
        <dbReference type="SAM" id="Phobius"/>
    </source>
</evidence>
<organism evidence="10 11">
    <name type="scientific">Cytobacillus mangrovibacter</name>
    <dbReference type="NCBI Taxonomy" id="3299024"/>
    <lineage>
        <taxon>Bacteria</taxon>
        <taxon>Bacillati</taxon>
        <taxon>Bacillota</taxon>
        <taxon>Bacilli</taxon>
        <taxon>Bacillales</taxon>
        <taxon>Bacillaceae</taxon>
        <taxon>Cytobacillus</taxon>
    </lineage>
</organism>
<keyword evidence="3" id="KW-0813">Transport</keyword>
<comment type="subcellular location">
    <subcellularLocation>
        <location evidence="1">Cell membrane</location>
        <topology evidence="1">Multi-pass membrane protein</topology>
    </subcellularLocation>
</comment>
<evidence type="ECO:0000259" key="9">
    <source>
        <dbReference type="Pfam" id="PF00892"/>
    </source>
</evidence>
<accession>A0ABW6JYU0</accession>
<proteinExistence type="inferred from homology"/>
<feature type="transmembrane region" description="Helical" evidence="8">
    <location>
        <begin position="132"/>
        <end position="149"/>
    </location>
</feature>
<evidence type="ECO:0000256" key="4">
    <source>
        <dbReference type="ARBA" id="ARBA00022475"/>
    </source>
</evidence>
<feature type="transmembrane region" description="Helical" evidence="8">
    <location>
        <begin position="77"/>
        <end position="96"/>
    </location>
</feature>
<reference evidence="10 11" key="1">
    <citation type="submission" date="2024-08" db="EMBL/GenBank/DDBJ databases">
        <title>Two novel Cytobacillus novel species.</title>
        <authorList>
            <person name="Liu G."/>
        </authorList>
    </citation>
    <scope>NUCLEOTIDE SEQUENCE [LARGE SCALE GENOMIC DNA]</scope>
    <source>
        <strain evidence="10 11">FJAT-53684</strain>
    </source>
</reference>
<dbReference type="InterPro" id="IPR000620">
    <property type="entry name" value="EamA_dom"/>
</dbReference>
<evidence type="ECO:0000256" key="3">
    <source>
        <dbReference type="ARBA" id="ARBA00022448"/>
    </source>
</evidence>
<dbReference type="InterPro" id="IPR037185">
    <property type="entry name" value="EmrE-like"/>
</dbReference>
<dbReference type="Proteomes" id="UP001601058">
    <property type="component" value="Unassembled WGS sequence"/>
</dbReference>
<feature type="transmembrane region" description="Helical" evidence="8">
    <location>
        <begin position="183"/>
        <end position="203"/>
    </location>
</feature>
<evidence type="ECO:0000256" key="6">
    <source>
        <dbReference type="ARBA" id="ARBA00022989"/>
    </source>
</evidence>
<keyword evidence="6 8" id="KW-1133">Transmembrane helix</keyword>
<evidence type="ECO:0000313" key="11">
    <source>
        <dbReference type="Proteomes" id="UP001601058"/>
    </source>
</evidence>
<evidence type="ECO:0000256" key="5">
    <source>
        <dbReference type="ARBA" id="ARBA00022692"/>
    </source>
</evidence>
<dbReference type="NCBIfam" id="TIGR00688">
    <property type="entry name" value="rarD"/>
    <property type="match status" value="1"/>
</dbReference>
<dbReference type="SUPFAM" id="SSF103481">
    <property type="entry name" value="Multidrug resistance efflux transporter EmrE"/>
    <property type="match status" value="2"/>
</dbReference>
<feature type="transmembrane region" description="Helical" evidence="8">
    <location>
        <begin position="9"/>
        <end position="27"/>
    </location>
</feature>
<sequence length="318" mass="35876">MKNNEVHMGIIYAGFSYFLWGLLPIYWKLLHHVNADEILANRIFWSFFFMVAILLFTRKWGAFIQTLIHFRTNKKQLAVLVVASLLVSCNWFIYIWAVNSEHLIEASLGYYINPLVSVILGMIIFREKLSLAQYASFGIALMGVLILTISYGKFPWVSIFLALSFGLYGLMKKMVKVDSAIGLTLETLVVAPIAFIYMIILFMKGSQSFLAVSAGTDVLLIGAGVATAVPLLYFAKGAQKIPMSTLGFLQFIAPTLTLILGIFIYHEHFSKTHFISFLFIWTAISIYSLSKTKLFIKLEAKWDRGTGPASQSQYKRGQ</sequence>
<keyword evidence="7 8" id="KW-0472">Membrane</keyword>
<protein>
    <submittedName>
        <fullName evidence="10">EamA family transporter RarD</fullName>
    </submittedName>
</protein>
<dbReference type="Pfam" id="PF00892">
    <property type="entry name" value="EamA"/>
    <property type="match status" value="2"/>
</dbReference>
<feature type="domain" description="EamA" evidence="9">
    <location>
        <begin position="159"/>
        <end position="287"/>
    </location>
</feature>
<dbReference type="RefSeq" id="WP_389219679.1">
    <property type="nucleotide sequence ID" value="NZ_JBIACJ010000005.1"/>
</dbReference>
<dbReference type="InterPro" id="IPR004626">
    <property type="entry name" value="RarD"/>
</dbReference>
<feature type="transmembrane region" description="Helical" evidence="8">
    <location>
        <begin position="272"/>
        <end position="289"/>
    </location>
</feature>
<gene>
    <name evidence="10" type="primary">rarD</name>
    <name evidence="10" type="ORF">ACFYKT_11810</name>
</gene>
<dbReference type="PANTHER" id="PTHR22911:SF137">
    <property type="entry name" value="SOLUTE CARRIER FAMILY 35 MEMBER G2-RELATED"/>
    <property type="match status" value="1"/>
</dbReference>
<keyword evidence="11" id="KW-1185">Reference proteome</keyword>
<dbReference type="PANTHER" id="PTHR22911">
    <property type="entry name" value="ACYL-MALONYL CONDENSING ENZYME-RELATED"/>
    <property type="match status" value="1"/>
</dbReference>
<evidence type="ECO:0000313" key="10">
    <source>
        <dbReference type="EMBL" id="MFE8697021.1"/>
    </source>
</evidence>
<evidence type="ECO:0000256" key="2">
    <source>
        <dbReference type="ARBA" id="ARBA00007362"/>
    </source>
</evidence>
<evidence type="ECO:0000256" key="7">
    <source>
        <dbReference type="ARBA" id="ARBA00023136"/>
    </source>
</evidence>
<feature type="domain" description="EamA" evidence="9">
    <location>
        <begin position="8"/>
        <end position="148"/>
    </location>
</feature>
<feature type="transmembrane region" description="Helical" evidence="8">
    <location>
        <begin position="209"/>
        <end position="234"/>
    </location>
</feature>
<feature type="transmembrane region" description="Helical" evidence="8">
    <location>
        <begin position="246"/>
        <end position="266"/>
    </location>
</feature>
<evidence type="ECO:0000256" key="1">
    <source>
        <dbReference type="ARBA" id="ARBA00004651"/>
    </source>
</evidence>
<comment type="caution">
    <text evidence="10">The sequence shown here is derived from an EMBL/GenBank/DDBJ whole genome shotgun (WGS) entry which is preliminary data.</text>
</comment>
<keyword evidence="4" id="KW-1003">Cell membrane</keyword>